<evidence type="ECO:0000256" key="16">
    <source>
        <dbReference type="SAM" id="Phobius"/>
    </source>
</evidence>
<dbReference type="Gene3D" id="1.10.287.130">
    <property type="match status" value="1"/>
</dbReference>
<dbReference type="CDD" id="cd06225">
    <property type="entry name" value="HAMP"/>
    <property type="match status" value="1"/>
</dbReference>
<feature type="domain" description="PAC" evidence="20">
    <location>
        <begin position="449"/>
        <end position="501"/>
    </location>
</feature>
<dbReference type="InterPro" id="IPR008207">
    <property type="entry name" value="Sig_transdc_His_kin_Hpt_dom"/>
</dbReference>
<dbReference type="Proteomes" id="UP000636888">
    <property type="component" value="Unassembled WGS sequence"/>
</dbReference>
<evidence type="ECO:0000256" key="4">
    <source>
        <dbReference type="ARBA" id="ARBA00022475"/>
    </source>
</evidence>
<dbReference type="Pfam" id="PF02518">
    <property type="entry name" value="HATPase_c"/>
    <property type="match status" value="1"/>
</dbReference>
<dbReference type="RefSeq" id="WP_199382968.1">
    <property type="nucleotide sequence ID" value="NZ_JAEMHM010000004.1"/>
</dbReference>
<dbReference type="InterPro" id="IPR000014">
    <property type="entry name" value="PAS"/>
</dbReference>
<evidence type="ECO:0000256" key="13">
    <source>
        <dbReference type="ARBA" id="ARBA00023136"/>
    </source>
</evidence>
<dbReference type="FunFam" id="3.30.565.10:FF:000078">
    <property type="entry name" value="Two-component sensor histidine kinase"/>
    <property type="match status" value="1"/>
</dbReference>
<keyword evidence="10" id="KW-0067">ATP-binding</keyword>
<dbReference type="Gene3D" id="3.30.450.20">
    <property type="entry name" value="PAS domain"/>
    <property type="match status" value="2"/>
</dbReference>
<name>A0A8J7J643_9BACT</name>
<dbReference type="InterPro" id="IPR003661">
    <property type="entry name" value="HisK_dim/P_dom"/>
</dbReference>
<comment type="subcellular location">
    <subcellularLocation>
        <location evidence="2">Cell membrane</location>
        <topology evidence="2">Multi-pass membrane protein</topology>
    </subcellularLocation>
</comment>
<dbReference type="Pfam" id="PF02743">
    <property type="entry name" value="dCache_1"/>
    <property type="match status" value="1"/>
</dbReference>
<evidence type="ECO:0000259" key="17">
    <source>
        <dbReference type="PROSITE" id="PS50109"/>
    </source>
</evidence>
<keyword evidence="9" id="KW-0418">Kinase</keyword>
<sequence>MLRLNLTTKMSLVVSLLLAGVLCVMTFGVSSYLDRQYRITISKQQFSVASLMASTIDSKIESMQAQLFALGGVLTPEVVSDVGKAQQFLASQPDELITFDNGMLLLSAQGKLIAITPDEPRLIGSDFSHRSYFRQVMATGRPCLSDPILSSQSHRRPIVAVAVPVIKQGRVIAVLVGSIDLLKDNFFGKITRVPFGEAGYIYLLDRSGVVVAHSDAAKIMRRGKAGRNALRDRALAGFEGTGETVNSRGVKLLSSFKKLKCGWTLAVNYPRAQAYAQLDRAKWYLVEAFLAALCLSLSVTWLFMRHLTEPLARFIGHLERMIGKEPEPIVVETGDEIGTLANSFNRMVEEVHLQREAAQSQKEFIESLMENSSVPTFVLDPQHRVVIWNRACEELTGVSASLLLGTDNQWSVFYQERRPTLADHVIDGRSAEEIAPLYEGEVDGTSTGVHAEGWYRSKTGRDIFLCFDAAPIQNAQGELVAVVETLRDLTERKLGEEELRRATVAAEAANHAKTDFLANMSHEIRTPMNYSIGMLYLLQQTTLTDTQREYLNKAQNASNQLLKMITDILDFSKMETGRLEVRSVPFLLSALLHEVSSTATSEIKEKPVRFEMSVAPGIPDHLVGDGTRLGQVLNNLVKNAVKFTESGEVTVEVTPVATTPSEIVLSFAVSDTGIGIAPEQQATLFTAFSQGESHTTRRYGGTGLGLALSKQLVELMGGSIRVDSEPGKGSCFSFELPLRVGQHGQFALDAASSGEFGSGKLRGSRILVVDDHFFDQEFARDVLEQRGVLVDVARDGAEAVAKVTASGIHYDAVLMDVQMPVMDGLEATRRIRRDPTCRTLPIIAMTASALNREREMAIQSGMNDQVNKPIDLNDLYGTIEHWLGEREAAPEVEAAEPPFFGLPDQLPGIDIKRALKTLECEPLLLKLLLSFGEENADTLDHLREALAAGERQLARRIVHTVKGVSANLGAMELSAAALAVEKALPEPEVPIELLTDFEKKMRQVLESVAQLKRQVDEEAPLGESASEGLVGDREKIAPLFHRLHSFLEADNLKALEVWEEIRPQLAGPIADRLGVALSGLDFRSAAALLVELAENIEISL</sequence>
<comment type="catalytic activity">
    <reaction evidence="1">
        <text>ATP + protein L-histidine = ADP + protein N-phospho-L-histidine.</text>
        <dbReference type="EC" id="2.7.13.3"/>
    </reaction>
</comment>
<dbReference type="SMART" id="SM00091">
    <property type="entry name" value="PAS"/>
    <property type="match status" value="1"/>
</dbReference>
<dbReference type="Gene3D" id="1.20.120.160">
    <property type="entry name" value="HPT domain"/>
    <property type="match status" value="1"/>
</dbReference>
<keyword evidence="12" id="KW-0902">Two-component regulatory system</keyword>
<dbReference type="SUPFAM" id="SSF55874">
    <property type="entry name" value="ATPase domain of HSP90 chaperone/DNA topoisomerase II/histidine kinase"/>
    <property type="match status" value="1"/>
</dbReference>
<dbReference type="InterPro" id="IPR033479">
    <property type="entry name" value="dCache_1"/>
</dbReference>
<evidence type="ECO:0000259" key="18">
    <source>
        <dbReference type="PROSITE" id="PS50110"/>
    </source>
</evidence>
<keyword evidence="11 16" id="KW-1133">Transmembrane helix</keyword>
<dbReference type="NCBIfam" id="TIGR00229">
    <property type="entry name" value="sensory_box"/>
    <property type="match status" value="1"/>
</dbReference>
<comment type="caution">
    <text evidence="23">The sequence shown here is derived from an EMBL/GenBank/DDBJ whole genome shotgun (WGS) entry which is preliminary data.</text>
</comment>
<dbReference type="InterPro" id="IPR011006">
    <property type="entry name" value="CheY-like_superfamily"/>
</dbReference>
<dbReference type="SMART" id="SM00448">
    <property type="entry name" value="REC"/>
    <property type="match status" value="1"/>
</dbReference>
<dbReference type="Pfam" id="PF13426">
    <property type="entry name" value="PAS_9"/>
    <property type="match status" value="1"/>
</dbReference>
<dbReference type="CDD" id="cd00130">
    <property type="entry name" value="PAS"/>
    <property type="match status" value="1"/>
</dbReference>
<feature type="modified residue" description="Phosphohistidine" evidence="14">
    <location>
        <position position="959"/>
    </location>
</feature>
<dbReference type="SUPFAM" id="SSF55785">
    <property type="entry name" value="PYP-like sensor domain (PAS domain)"/>
    <property type="match status" value="1"/>
</dbReference>
<organism evidence="23 24">
    <name type="scientific">Geomesophilobacter sediminis</name>
    <dbReference type="NCBI Taxonomy" id="2798584"/>
    <lineage>
        <taxon>Bacteria</taxon>
        <taxon>Pseudomonadati</taxon>
        <taxon>Thermodesulfobacteriota</taxon>
        <taxon>Desulfuromonadia</taxon>
        <taxon>Geobacterales</taxon>
        <taxon>Geobacteraceae</taxon>
        <taxon>Geomesophilobacter</taxon>
    </lineage>
</organism>
<evidence type="ECO:0000256" key="11">
    <source>
        <dbReference type="ARBA" id="ARBA00022989"/>
    </source>
</evidence>
<proteinExistence type="predicted"/>
<dbReference type="InterPro" id="IPR000700">
    <property type="entry name" value="PAS-assoc_C"/>
</dbReference>
<feature type="transmembrane region" description="Helical" evidence="16">
    <location>
        <begin position="12"/>
        <end position="33"/>
    </location>
</feature>
<feature type="domain" description="PAS" evidence="19">
    <location>
        <begin position="361"/>
        <end position="423"/>
    </location>
</feature>
<keyword evidence="8" id="KW-0547">Nucleotide-binding</keyword>
<feature type="transmembrane region" description="Helical" evidence="16">
    <location>
        <begin position="283"/>
        <end position="304"/>
    </location>
</feature>
<evidence type="ECO:0000256" key="2">
    <source>
        <dbReference type="ARBA" id="ARBA00004651"/>
    </source>
</evidence>
<dbReference type="InterPro" id="IPR004358">
    <property type="entry name" value="Sig_transdc_His_kin-like_C"/>
</dbReference>
<dbReference type="SUPFAM" id="SSF52172">
    <property type="entry name" value="CheY-like"/>
    <property type="match status" value="1"/>
</dbReference>
<dbReference type="CDD" id="cd00082">
    <property type="entry name" value="HisKA"/>
    <property type="match status" value="1"/>
</dbReference>
<evidence type="ECO:0000256" key="14">
    <source>
        <dbReference type="PROSITE-ProRule" id="PRU00110"/>
    </source>
</evidence>
<dbReference type="SUPFAM" id="SSF103190">
    <property type="entry name" value="Sensory domain-like"/>
    <property type="match status" value="1"/>
</dbReference>
<dbReference type="Gene3D" id="3.40.50.2300">
    <property type="match status" value="1"/>
</dbReference>
<dbReference type="AlphaFoldDB" id="A0A8J7J643"/>
<dbReference type="PROSITE" id="PS50110">
    <property type="entry name" value="RESPONSE_REGULATORY"/>
    <property type="match status" value="1"/>
</dbReference>
<feature type="modified residue" description="4-aspartylphosphate" evidence="15">
    <location>
        <position position="816"/>
    </location>
</feature>
<evidence type="ECO:0000313" key="23">
    <source>
        <dbReference type="EMBL" id="MBJ6724121.1"/>
    </source>
</evidence>
<dbReference type="SUPFAM" id="SSF47226">
    <property type="entry name" value="Histidine-containing phosphotransfer domain, HPT domain"/>
    <property type="match status" value="1"/>
</dbReference>
<dbReference type="InterPro" id="IPR001789">
    <property type="entry name" value="Sig_transdc_resp-reg_receiver"/>
</dbReference>
<dbReference type="PROSITE" id="PS50894">
    <property type="entry name" value="HPT"/>
    <property type="match status" value="1"/>
</dbReference>
<evidence type="ECO:0000259" key="19">
    <source>
        <dbReference type="PROSITE" id="PS50112"/>
    </source>
</evidence>
<accession>A0A8J7J643</accession>
<dbReference type="InterPro" id="IPR029151">
    <property type="entry name" value="Sensor-like_sf"/>
</dbReference>
<dbReference type="PROSITE" id="PS50109">
    <property type="entry name" value="HIS_KIN"/>
    <property type="match status" value="1"/>
</dbReference>
<keyword evidence="13 16" id="KW-0472">Membrane</keyword>
<feature type="domain" description="Response regulatory" evidence="18">
    <location>
        <begin position="765"/>
        <end position="883"/>
    </location>
</feature>
<dbReference type="SUPFAM" id="SSF47384">
    <property type="entry name" value="Homodimeric domain of signal transducing histidine kinase"/>
    <property type="match status" value="1"/>
</dbReference>
<evidence type="ECO:0000259" key="20">
    <source>
        <dbReference type="PROSITE" id="PS50113"/>
    </source>
</evidence>
<dbReference type="Gene3D" id="6.10.340.10">
    <property type="match status" value="1"/>
</dbReference>
<dbReference type="InterPro" id="IPR036890">
    <property type="entry name" value="HATPase_C_sf"/>
</dbReference>
<dbReference type="Pfam" id="PF00072">
    <property type="entry name" value="Response_reg"/>
    <property type="match status" value="1"/>
</dbReference>
<evidence type="ECO:0000259" key="21">
    <source>
        <dbReference type="PROSITE" id="PS50885"/>
    </source>
</evidence>
<dbReference type="Pfam" id="PF00512">
    <property type="entry name" value="HisKA"/>
    <property type="match status" value="1"/>
</dbReference>
<dbReference type="InterPro" id="IPR035965">
    <property type="entry name" value="PAS-like_dom_sf"/>
</dbReference>
<dbReference type="CDD" id="cd18774">
    <property type="entry name" value="PDC2_HK_sensor"/>
    <property type="match status" value="1"/>
</dbReference>
<dbReference type="CDD" id="cd12914">
    <property type="entry name" value="PDC1_DGC_like"/>
    <property type="match status" value="1"/>
</dbReference>
<dbReference type="PANTHER" id="PTHR45339:SF1">
    <property type="entry name" value="HYBRID SIGNAL TRANSDUCTION HISTIDINE KINASE J"/>
    <property type="match status" value="1"/>
</dbReference>
<dbReference type="PROSITE" id="PS50885">
    <property type="entry name" value="HAMP"/>
    <property type="match status" value="1"/>
</dbReference>
<dbReference type="GO" id="GO:0000155">
    <property type="term" value="F:phosphorelay sensor kinase activity"/>
    <property type="evidence" value="ECO:0007669"/>
    <property type="project" value="InterPro"/>
</dbReference>
<dbReference type="CDD" id="cd16922">
    <property type="entry name" value="HATPase_EvgS-ArcB-TorS-like"/>
    <property type="match status" value="1"/>
</dbReference>
<evidence type="ECO:0000256" key="10">
    <source>
        <dbReference type="ARBA" id="ARBA00022840"/>
    </source>
</evidence>
<dbReference type="CDD" id="cd00088">
    <property type="entry name" value="HPT"/>
    <property type="match status" value="1"/>
</dbReference>
<dbReference type="PRINTS" id="PR00344">
    <property type="entry name" value="BCTRLSENSOR"/>
</dbReference>
<gene>
    <name evidence="23" type="ORF">JFN93_05320</name>
</gene>
<evidence type="ECO:0000256" key="12">
    <source>
        <dbReference type="ARBA" id="ARBA00023012"/>
    </source>
</evidence>
<dbReference type="EC" id="2.7.13.3" evidence="3"/>
<dbReference type="GO" id="GO:0005524">
    <property type="term" value="F:ATP binding"/>
    <property type="evidence" value="ECO:0007669"/>
    <property type="project" value="UniProtKB-KW"/>
</dbReference>
<dbReference type="GO" id="GO:0005886">
    <property type="term" value="C:plasma membrane"/>
    <property type="evidence" value="ECO:0007669"/>
    <property type="project" value="UniProtKB-SubCell"/>
</dbReference>
<keyword evidence="4" id="KW-1003">Cell membrane</keyword>
<keyword evidence="5 15" id="KW-0597">Phosphoprotein</keyword>
<keyword evidence="7 16" id="KW-0812">Transmembrane</keyword>
<dbReference type="Gene3D" id="3.30.565.10">
    <property type="entry name" value="Histidine kinase-like ATPase, C-terminal domain"/>
    <property type="match status" value="1"/>
</dbReference>
<reference evidence="23" key="1">
    <citation type="submission" date="2020-12" db="EMBL/GenBank/DDBJ databases">
        <title>Geomonas sp. Red875, isolated from river sediment.</title>
        <authorList>
            <person name="Xu Z."/>
            <person name="Zhang Z."/>
            <person name="Masuda Y."/>
            <person name="Itoh H."/>
            <person name="Senoo K."/>
        </authorList>
    </citation>
    <scope>NUCLEOTIDE SEQUENCE</scope>
    <source>
        <strain evidence="23">Red875</strain>
    </source>
</reference>
<feature type="domain" description="Histidine kinase" evidence="17">
    <location>
        <begin position="519"/>
        <end position="740"/>
    </location>
</feature>
<dbReference type="EMBL" id="JAEMHM010000004">
    <property type="protein sequence ID" value="MBJ6724121.1"/>
    <property type="molecule type" value="Genomic_DNA"/>
</dbReference>
<dbReference type="SMART" id="SM00304">
    <property type="entry name" value="HAMP"/>
    <property type="match status" value="1"/>
</dbReference>
<dbReference type="PROSITE" id="PS50112">
    <property type="entry name" value="PAS"/>
    <property type="match status" value="1"/>
</dbReference>
<dbReference type="InterPro" id="IPR003594">
    <property type="entry name" value="HATPase_dom"/>
</dbReference>
<evidence type="ECO:0000256" key="5">
    <source>
        <dbReference type="ARBA" id="ARBA00022553"/>
    </source>
</evidence>
<evidence type="ECO:0000313" key="24">
    <source>
        <dbReference type="Proteomes" id="UP000636888"/>
    </source>
</evidence>
<dbReference type="InterPro" id="IPR003660">
    <property type="entry name" value="HAMP_dom"/>
</dbReference>
<dbReference type="CDD" id="cd17546">
    <property type="entry name" value="REC_hyHK_CKI1_RcsC-like"/>
    <property type="match status" value="1"/>
</dbReference>
<dbReference type="PANTHER" id="PTHR45339">
    <property type="entry name" value="HYBRID SIGNAL TRANSDUCTION HISTIDINE KINASE J"/>
    <property type="match status" value="1"/>
</dbReference>
<dbReference type="InterPro" id="IPR036641">
    <property type="entry name" value="HPT_dom_sf"/>
</dbReference>
<evidence type="ECO:0000256" key="6">
    <source>
        <dbReference type="ARBA" id="ARBA00022679"/>
    </source>
</evidence>
<evidence type="ECO:0000256" key="8">
    <source>
        <dbReference type="ARBA" id="ARBA00022741"/>
    </source>
</evidence>
<protein>
    <recommendedName>
        <fullName evidence="3">histidine kinase</fullName>
        <ecNumber evidence="3">2.7.13.3</ecNumber>
    </recommendedName>
</protein>
<evidence type="ECO:0000256" key="9">
    <source>
        <dbReference type="ARBA" id="ARBA00022777"/>
    </source>
</evidence>
<dbReference type="Pfam" id="PF01627">
    <property type="entry name" value="Hpt"/>
    <property type="match status" value="1"/>
</dbReference>
<evidence type="ECO:0000256" key="7">
    <source>
        <dbReference type="ARBA" id="ARBA00022692"/>
    </source>
</evidence>
<evidence type="ECO:0000256" key="15">
    <source>
        <dbReference type="PROSITE-ProRule" id="PRU00169"/>
    </source>
</evidence>
<keyword evidence="24" id="KW-1185">Reference proteome</keyword>
<evidence type="ECO:0000256" key="1">
    <source>
        <dbReference type="ARBA" id="ARBA00000085"/>
    </source>
</evidence>
<dbReference type="PROSITE" id="PS50113">
    <property type="entry name" value="PAC"/>
    <property type="match status" value="1"/>
</dbReference>
<keyword evidence="6" id="KW-0808">Transferase</keyword>
<dbReference type="Pfam" id="PF00672">
    <property type="entry name" value="HAMP"/>
    <property type="match status" value="1"/>
</dbReference>
<dbReference type="SMART" id="SM00388">
    <property type="entry name" value="HisKA"/>
    <property type="match status" value="1"/>
</dbReference>
<dbReference type="FunFam" id="1.10.287.130:FF:000002">
    <property type="entry name" value="Two-component osmosensing histidine kinase"/>
    <property type="match status" value="1"/>
</dbReference>
<feature type="domain" description="HAMP" evidence="21">
    <location>
        <begin position="305"/>
        <end position="356"/>
    </location>
</feature>
<evidence type="ECO:0000256" key="3">
    <source>
        <dbReference type="ARBA" id="ARBA00012438"/>
    </source>
</evidence>
<dbReference type="InterPro" id="IPR005467">
    <property type="entry name" value="His_kinase_dom"/>
</dbReference>
<feature type="domain" description="HPt" evidence="22">
    <location>
        <begin position="920"/>
        <end position="1015"/>
    </location>
</feature>
<evidence type="ECO:0000259" key="22">
    <source>
        <dbReference type="PROSITE" id="PS50894"/>
    </source>
</evidence>
<dbReference type="SMART" id="SM00387">
    <property type="entry name" value="HATPase_c"/>
    <property type="match status" value="1"/>
</dbReference>
<dbReference type="InterPro" id="IPR036097">
    <property type="entry name" value="HisK_dim/P_sf"/>
</dbReference>